<comment type="similarity">
    <text evidence="2">Belongs to the transposase IS30 family.</text>
</comment>
<keyword evidence="4" id="KW-0238">DNA-binding</keyword>
<evidence type="ECO:0000256" key="5">
    <source>
        <dbReference type="ARBA" id="ARBA00023172"/>
    </source>
</evidence>
<keyword evidence="3" id="KW-0815">Transposition</keyword>
<keyword evidence="8" id="KW-1185">Reference proteome</keyword>
<evidence type="ECO:0000256" key="2">
    <source>
        <dbReference type="ARBA" id="ARBA00006363"/>
    </source>
</evidence>
<dbReference type="PANTHER" id="PTHR10948">
    <property type="entry name" value="TRANSPOSASE"/>
    <property type="match status" value="1"/>
</dbReference>
<proteinExistence type="inferred from homology"/>
<evidence type="ECO:0000313" key="7">
    <source>
        <dbReference type="EMBL" id="MFC7411887.1"/>
    </source>
</evidence>
<dbReference type="Proteomes" id="UP001596501">
    <property type="component" value="Unassembled WGS sequence"/>
</dbReference>
<dbReference type="RefSeq" id="WP_382228920.1">
    <property type="nucleotide sequence ID" value="NZ_JBHTCA010000077.1"/>
</dbReference>
<dbReference type="InterPro" id="IPR001598">
    <property type="entry name" value="Transposase_IS30_CS"/>
</dbReference>
<dbReference type="PANTHER" id="PTHR10948:SF23">
    <property type="entry name" value="TRANSPOSASE INSI FOR INSERTION SEQUENCE ELEMENT IS30A-RELATED"/>
    <property type="match status" value="1"/>
</dbReference>
<dbReference type="InterPro" id="IPR009057">
    <property type="entry name" value="Homeodomain-like_sf"/>
</dbReference>
<dbReference type="InterPro" id="IPR036397">
    <property type="entry name" value="RNaseH_sf"/>
</dbReference>
<dbReference type="InterPro" id="IPR025246">
    <property type="entry name" value="IS30-like_HTH"/>
</dbReference>
<dbReference type="InterPro" id="IPR051917">
    <property type="entry name" value="Transposase-Integrase"/>
</dbReference>
<evidence type="ECO:0000259" key="6">
    <source>
        <dbReference type="PROSITE" id="PS50994"/>
    </source>
</evidence>
<evidence type="ECO:0000256" key="3">
    <source>
        <dbReference type="ARBA" id="ARBA00022578"/>
    </source>
</evidence>
<gene>
    <name evidence="7" type="ORF">ACFQPB_23840</name>
</gene>
<dbReference type="SUPFAM" id="SSF53098">
    <property type="entry name" value="Ribonuclease H-like"/>
    <property type="match status" value="1"/>
</dbReference>
<dbReference type="Pfam" id="PF13936">
    <property type="entry name" value="HTH_38"/>
    <property type="match status" value="1"/>
</dbReference>
<dbReference type="PROSITE" id="PS01043">
    <property type="entry name" value="TRANSPOSASE_IS30"/>
    <property type="match status" value="1"/>
</dbReference>
<dbReference type="InterPro" id="IPR053392">
    <property type="entry name" value="Transposase_IS30-like"/>
</dbReference>
<comment type="caution">
    <text evidence="7">The sequence shown here is derived from an EMBL/GenBank/DDBJ whole genome shotgun (WGS) entry which is preliminary data.</text>
</comment>
<evidence type="ECO:0000256" key="4">
    <source>
        <dbReference type="ARBA" id="ARBA00023125"/>
    </source>
</evidence>
<evidence type="ECO:0000256" key="1">
    <source>
        <dbReference type="ARBA" id="ARBA00002190"/>
    </source>
</evidence>
<name>A0ABW2QT62_9BURK</name>
<comment type="function">
    <text evidence="1">Required for the transposition of the insertion element.</text>
</comment>
<dbReference type="PROSITE" id="PS50994">
    <property type="entry name" value="INTEGRASE"/>
    <property type="match status" value="1"/>
</dbReference>
<accession>A0ABW2QT62</accession>
<dbReference type="NCBIfam" id="NF033563">
    <property type="entry name" value="transpos_IS30"/>
    <property type="match status" value="1"/>
</dbReference>
<reference evidence="8" key="1">
    <citation type="journal article" date="2019" name="Int. J. Syst. Evol. Microbiol.">
        <title>The Global Catalogue of Microorganisms (GCM) 10K type strain sequencing project: providing services to taxonomists for standard genome sequencing and annotation.</title>
        <authorList>
            <consortium name="The Broad Institute Genomics Platform"/>
            <consortium name="The Broad Institute Genome Sequencing Center for Infectious Disease"/>
            <person name="Wu L."/>
            <person name="Ma J."/>
        </authorList>
    </citation>
    <scope>NUCLEOTIDE SEQUENCE [LARGE SCALE GENOMIC DNA]</scope>
    <source>
        <strain evidence="8">CGMCC 1.12371</strain>
    </source>
</reference>
<dbReference type="Gene3D" id="1.10.10.60">
    <property type="entry name" value="Homeodomain-like"/>
    <property type="match status" value="1"/>
</dbReference>
<dbReference type="EMBL" id="JBHTCA010000077">
    <property type="protein sequence ID" value="MFC7411887.1"/>
    <property type="molecule type" value="Genomic_DNA"/>
</dbReference>
<sequence>MTYTHLTREERYQIHALRRQNISPAVIAAQLNRSRSTITRELNRNAGAQGYKPARAHERARARQRARRNARQFNAQQWSQVHRYLRLELSPEQVSGRLRLEGVLTISHECIYQHIYDDKRKGGELIKHLRCQKVRRKRYGSGQERRGTLKDRLCIEQRPAIVDTRSRMGDWEGDTVVGKGHQGVLVTLVERKSRYTLAQQLDSRHSAGVTEAVIALLRPHKHLCETITFDNGKEFAEHAFIAASLGADVYFAHPYHSWERGLNENTNGLLRQYFPKCTNLRRVSQHEVDDALYRLNHRPRKCLNYRTPHEVFMGLEIRPLH</sequence>
<dbReference type="InterPro" id="IPR001584">
    <property type="entry name" value="Integrase_cat-core"/>
</dbReference>
<evidence type="ECO:0000313" key="8">
    <source>
        <dbReference type="Proteomes" id="UP001596501"/>
    </source>
</evidence>
<organism evidence="7 8">
    <name type="scientific">Hydrogenophaga atypica</name>
    <dbReference type="NCBI Taxonomy" id="249409"/>
    <lineage>
        <taxon>Bacteria</taxon>
        <taxon>Pseudomonadati</taxon>
        <taxon>Pseudomonadota</taxon>
        <taxon>Betaproteobacteria</taxon>
        <taxon>Burkholderiales</taxon>
        <taxon>Comamonadaceae</taxon>
        <taxon>Hydrogenophaga</taxon>
    </lineage>
</organism>
<dbReference type="InterPro" id="IPR012337">
    <property type="entry name" value="RNaseH-like_sf"/>
</dbReference>
<dbReference type="Pfam" id="PF00665">
    <property type="entry name" value="rve"/>
    <property type="match status" value="1"/>
</dbReference>
<keyword evidence="5" id="KW-0233">DNA recombination</keyword>
<dbReference type="Gene3D" id="3.30.420.10">
    <property type="entry name" value="Ribonuclease H-like superfamily/Ribonuclease H"/>
    <property type="match status" value="1"/>
</dbReference>
<feature type="domain" description="Integrase catalytic" evidence="6">
    <location>
        <begin position="155"/>
        <end position="316"/>
    </location>
</feature>
<dbReference type="SUPFAM" id="SSF46689">
    <property type="entry name" value="Homeodomain-like"/>
    <property type="match status" value="1"/>
</dbReference>
<protein>
    <submittedName>
        <fullName evidence="7">IS30 family transposase</fullName>
    </submittedName>
</protein>